<dbReference type="Gene3D" id="3.50.50.60">
    <property type="entry name" value="FAD/NAD(P)-binding domain"/>
    <property type="match status" value="1"/>
</dbReference>
<evidence type="ECO:0000256" key="3">
    <source>
        <dbReference type="ARBA" id="ARBA00011048"/>
    </source>
</evidence>
<dbReference type="Gene3D" id="3.40.50.720">
    <property type="entry name" value="NAD(P)-binding Rossmann-like Domain"/>
    <property type="match status" value="1"/>
</dbReference>
<evidence type="ECO:0000256" key="5">
    <source>
        <dbReference type="ARBA" id="ARBA00022643"/>
    </source>
</evidence>
<evidence type="ECO:0000313" key="12">
    <source>
        <dbReference type="EMBL" id="ACL06395.1"/>
    </source>
</evidence>
<keyword evidence="7" id="KW-0560">Oxidoreductase</keyword>
<dbReference type="CDD" id="cd02803">
    <property type="entry name" value="OYE_like_FMN_family"/>
    <property type="match status" value="1"/>
</dbReference>
<feature type="domain" description="NADH:flavin oxidoreductase/NADH oxidase N-terminal" evidence="10">
    <location>
        <begin position="5"/>
        <end position="334"/>
    </location>
</feature>
<dbReference type="Pfam" id="PF07992">
    <property type="entry name" value="Pyr_redox_2"/>
    <property type="match status" value="1"/>
</dbReference>
<dbReference type="eggNOG" id="COG0446">
    <property type="taxonomic scope" value="Bacteria"/>
</dbReference>
<gene>
    <name evidence="12" type="ordered locus">Dalk_4717</name>
</gene>
<name>B8FCW4_DESAL</name>
<keyword evidence="8" id="KW-0408">Iron</keyword>
<dbReference type="RefSeq" id="WP_015949434.1">
    <property type="nucleotide sequence ID" value="NC_011768.1"/>
</dbReference>
<keyword evidence="9" id="KW-0411">Iron-sulfur</keyword>
<dbReference type="GO" id="GO:0051536">
    <property type="term" value="F:iron-sulfur cluster binding"/>
    <property type="evidence" value="ECO:0007669"/>
    <property type="project" value="UniProtKB-KW"/>
</dbReference>
<dbReference type="InterPro" id="IPR051793">
    <property type="entry name" value="NADH:flavin_oxidoreductase"/>
</dbReference>
<dbReference type="EMBL" id="CP001322">
    <property type="protein sequence ID" value="ACL06395.1"/>
    <property type="molecule type" value="Genomic_DNA"/>
</dbReference>
<evidence type="ECO:0000256" key="9">
    <source>
        <dbReference type="ARBA" id="ARBA00023014"/>
    </source>
</evidence>
<dbReference type="PRINTS" id="PR00368">
    <property type="entry name" value="FADPNR"/>
</dbReference>
<dbReference type="eggNOG" id="COG1902">
    <property type="taxonomic scope" value="Bacteria"/>
</dbReference>
<dbReference type="InterPro" id="IPR023753">
    <property type="entry name" value="FAD/NAD-binding_dom"/>
</dbReference>
<dbReference type="GO" id="GO:0010181">
    <property type="term" value="F:FMN binding"/>
    <property type="evidence" value="ECO:0007669"/>
    <property type="project" value="InterPro"/>
</dbReference>
<feature type="domain" description="FAD/NAD(P)-binding" evidence="11">
    <location>
        <begin position="378"/>
        <end position="628"/>
    </location>
</feature>
<keyword evidence="5" id="KW-0288">FMN</keyword>
<proteinExistence type="inferred from homology"/>
<keyword evidence="6" id="KW-0479">Metal-binding</keyword>
<evidence type="ECO:0000256" key="6">
    <source>
        <dbReference type="ARBA" id="ARBA00022723"/>
    </source>
</evidence>
<evidence type="ECO:0000313" key="13">
    <source>
        <dbReference type="Proteomes" id="UP000000739"/>
    </source>
</evidence>
<dbReference type="GO" id="GO:0016491">
    <property type="term" value="F:oxidoreductase activity"/>
    <property type="evidence" value="ECO:0007669"/>
    <property type="project" value="UniProtKB-KW"/>
</dbReference>
<evidence type="ECO:0000256" key="8">
    <source>
        <dbReference type="ARBA" id="ARBA00023004"/>
    </source>
</evidence>
<evidence type="ECO:0000256" key="4">
    <source>
        <dbReference type="ARBA" id="ARBA00022630"/>
    </source>
</evidence>
<sequence length="666" mass="71688">MYDYLFSPIKINKVEIKNRIAYPALGVLYSYDGCLNDRYYNFFRERAAGGAGLVTVGPVGVDFIGSGFIVLSLASDEAVPAFTKLADVIHEAGAKAWVQLFHAGRYAHPIAINNEQPLGVSPVFSPYSKATPKEMTLDELAGIQKAFVDAGVRAKKAGFDGVEIIGSAGYLITQFLSPTTNLRTDQYGGSFDNRVRFPREVIEKLRDAVGPDFPVTIRMAGNDFIPGANTDVDMPAIAQVYEKAGIDAINVTGGWHETKVPQLPMDLPRGAFAFLAANVKKAVNVPIMASNRISEPALAEKIIRDNCADMVNLGRVLIADPEWPMKAQAGREKEIRPCVACNQGCTDQVFSGQPVFCALNARASFEGERILKKTDSPKKVMVIGAGPGGLEAAVTATMAGHKVALYEKSDDIGGQLWLAGAPPHKHELFEIIRYYRAMLESLEIELHLNTEVNAELIKGAAPEYIIVAEGAEPLIPPIDGKDDPCVLNAWDVLKNDPPLGPEVAVVGGGAVGLETAMFAAEKGTLNPEAVHFLMAYDAVPPERIKKFMFEGSSKVTVFEMLDKSGKDVGRSTKWVLMDNTRRFGINILTSAKVLSVAGGLVKFEVDGKAMEKQFDNVIMAVGSRSVKTVSNMVEELDIPYAVIGDGAAPGKIDGAVHGGFLAAINI</sequence>
<dbReference type="SUPFAM" id="SSF51905">
    <property type="entry name" value="FAD/NAD(P)-binding domain"/>
    <property type="match status" value="1"/>
</dbReference>
<evidence type="ECO:0000256" key="7">
    <source>
        <dbReference type="ARBA" id="ARBA00023002"/>
    </source>
</evidence>
<protein>
    <submittedName>
        <fullName evidence="12">Predicted NADH:flavin oxidoreductase/NADH oxidase</fullName>
    </submittedName>
</protein>
<evidence type="ECO:0000259" key="11">
    <source>
        <dbReference type="Pfam" id="PF07992"/>
    </source>
</evidence>
<dbReference type="PANTHER" id="PTHR42917:SF2">
    <property type="entry name" value="2,4-DIENOYL-COA REDUCTASE [(2E)-ENOYL-COA-PRODUCING]"/>
    <property type="match status" value="1"/>
</dbReference>
<dbReference type="GO" id="GO:0046872">
    <property type="term" value="F:metal ion binding"/>
    <property type="evidence" value="ECO:0007669"/>
    <property type="project" value="UniProtKB-KW"/>
</dbReference>
<dbReference type="Pfam" id="PF00724">
    <property type="entry name" value="Oxidored_FMN"/>
    <property type="match status" value="1"/>
</dbReference>
<comment type="cofactor">
    <cofactor evidence="2">
        <name>[4Fe-4S] cluster</name>
        <dbReference type="ChEBI" id="CHEBI:49883"/>
    </cofactor>
</comment>
<comment type="similarity">
    <text evidence="3">In the N-terminal section; belongs to the NADH:flavin oxidoreductase/NADH oxidase family.</text>
</comment>
<dbReference type="SUPFAM" id="SSF51395">
    <property type="entry name" value="FMN-linked oxidoreductases"/>
    <property type="match status" value="1"/>
</dbReference>
<evidence type="ECO:0000259" key="10">
    <source>
        <dbReference type="Pfam" id="PF00724"/>
    </source>
</evidence>
<reference evidence="12 13" key="1">
    <citation type="journal article" date="2012" name="Environ. Microbiol.">
        <title>The genome sequence of Desulfatibacillum alkenivorans AK-01: a blueprint for anaerobic alkane oxidation.</title>
        <authorList>
            <person name="Callaghan A.V."/>
            <person name="Morris B.E."/>
            <person name="Pereira I.A."/>
            <person name="McInerney M.J."/>
            <person name="Austin R.N."/>
            <person name="Groves J.T."/>
            <person name="Kukor J.J."/>
            <person name="Suflita J.M."/>
            <person name="Young L.Y."/>
            <person name="Zylstra G.J."/>
            <person name="Wawrik B."/>
        </authorList>
    </citation>
    <scope>NUCLEOTIDE SEQUENCE [LARGE SCALE GENOMIC DNA]</scope>
    <source>
        <strain evidence="12 13">AK-01</strain>
    </source>
</reference>
<dbReference type="InterPro" id="IPR013785">
    <property type="entry name" value="Aldolase_TIM"/>
</dbReference>
<evidence type="ECO:0000256" key="1">
    <source>
        <dbReference type="ARBA" id="ARBA00001917"/>
    </source>
</evidence>
<dbReference type="HOGENOM" id="CLU_012153_1_2_7"/>
<dbReference type="Gene3D" id="3.20.20.70">
    <property type="entry name" value="Aldolase class I"/>
    <property type="match status" value="1"/>
</dbReference>
<keyword evidence="13" id="KW-1185">Reference proteome</keyword>
<comment type="cofactor">
    <cofactor evidence="1">
        <name>FMN</name>
        <dbReference type="ChEBI" id="CHEBI:58210"/>
    </cofactor>
</comment>
<dbReference type="Proteomes" id="UP000000739">
    <property type="component" value="Chromosome"/>
</dbReference>
<accession>B8FCW4</accession>
<dbReference type="PRINTS" id="PR00469">
    <property type="entry name" value="PNDRDTASEII"/>
</dbReference>
<evidence type="ECO:0000256" key="2">
    <source>
        <dbReference type="ARBA" id="ARBA00001966"/>
    </source>
</evidence>
<dbReference type="KEGG" id="dal:Dalk_4717"/>
<dbReference type="PANTHER" id="PTHR42917">
    <property type="entry name" value="2,4-DIENOYL-COA REDUCTASE"/>
    <property type="match status" value="1"/>
</dbReference>
<organism evidence="12 13">
    <name type="scientific">Desulfatibacillum aliphaticivorans</name>
    <dbReference type="NCBI Taxonomy" id="218208"/>
    <lineage>
        <taxon>Bacteria</taxon>
        <taxon>Pseudomonadati</taxon>
        <taxon>Thermodesulfobacteriota</taxon>
        <taxon>Desulfobacteria</taxon>
        <taxon>Desulfobacterales</taxon>
        <taxon>Desulfatibacillaceae</taxon>
        <taxon>Desulfatibacillum</taxon>
    </lineage>
</organism>
<dbReference type="AlphaFoldDB" id="B8FCW4"/>
<keyword evidence="4" id="KW-0285">Flavoprotein</keyword>
<dbReference type="InterPro" id="IPR001155">
    <property type="entry name" value="OxRdtase_FMN_N"/>
</dbReference>
<dbReference type="InterPro" id="IPR036188">
    <property type="entry name" value="FAD/NAD-bd_sf"/>
</dbReference>